<comment type="caution">
    <text evidence="6">The sequence shown here is derived from an EMBL/GenBank/DDBJ whole genome shotgun (WGS) entry which is preliminary data.</text>
</comment>
<organism evidence="6 7">
    <name type="scientific">Ventrimonas faecis</name>
    <dbReference type="NCBI Taxonomy" id="3133170"/>
    <lineage>
        <taxon>Bacteria</taxon>
        <taxon>Bacillati</taxon>
        <taxon>Bacillota</taxon>
        <taxon>Clostridia</taxon>
        <taxon>Lachnospirales</taxon>
        <taxon>Lachnospiraceae</taxon>
        <taxon>Ventrimonas</taxon>
    </lineage>
</organism>
<dbReference type="SUPFAM" id="SSF109709">
    <property type="entry name" value="KorB DNA-binding domain-like"/>
    <property type="match status" value="1"/>
</dbReference>
<keyword evidence="7" id="KW-1185">Reference proteome</keyword>
<dbReference type="NCBIfam" id="TIGR00180">
    <property type="entry name" value="parB_part"/>
    <property type="match status" value="1"/>
</dbReference>
<dbReference type="Pfam" id="PF02195">
    <property type="entry name" value="ParB_N"/>
    <property type="match status" value="1"/>
</dbReference>
<dbReference type="PANTHER" id="PTHR33375">
    <property type="entry name" value="CHROMOSOME-PARTITIONING PROTEIN PARB-RELATED"/>
    <property type="match status" value="1"/>
</dbReference>
<evidence type="ECO:0000259" key="5">
    <source>
        <dbReference type="SMART" id="SM00470"/>
    </source>
</evidence>
<proteinExistence type="inferred from homology"/>
<evidence type="ECO:0000256" key="4">
    <source>
        <dbReference type="SAM" id="MobiDB-lite"/>
    </source>
</evidence>
<evidence type="ECO:0000256" key="2">
    <source>
        <dbReference type="ARBA" id="ARBA00022829"/>
    </source>
</evidence>
<protein>
    <submittedName>
        <fullName evidence="6">ParB/RepB/Spo0J family partition protein</fullName>
    </submittedName>
</protein>
<dbReference type="Pfam" id="PF23552">
    <property type="entry name" value="ParB_C"/>
    <property type="match status" value="1"/>
</dbReference>
<evidence type="ECO:0000313" key="6">
    <source>
        <dbReference type="EMBL" id="MEQ2563803.1"/>
    </source>
</evidence>
<dbReference type="Proteomes" id="UP001437460">
    <property type="component" value="Unassembled WGS sequence"/>
</dbReference>
<keyword evidence="2" id="KW-0159">Chromosome partition</keyword>
<evidence type="ECO:0000313" key="7">
    <source>
        <dbReference type="Proteomes" id="UP001437460"/>
    </source>
</evidence>
<accession>A0ABV1HQE1</accession>
<feature type="compositionally biased region" description="Basic and acidic residues" evidence="4">
    <location>
        <begin position="29"/>
        <end position="71"/>
    </location>
</feature>
<dbReference type="InterPro" id="IPR036086">
    <property type="entry name" value="ParB/Sulfiredoxin_sf"/>
</dbReference>
<dbReference type="Pfam" id="PF17762">
    <property type="entry name" value="HTH_ParB"/>
    <property type="match status" value="1"/>
</dbReference>
<dbReference type="SUPFAM" id="SSF110849">
    <property type="entry name" value="ParB/Sulfiredoxin"/>
    <property type="match status" value="1"/>
</dbReference>
<feature type="region of interest" description="Disordered" evidence="4">
    <location>
        <begin position="29"/>
        <end position="99"/>
    </location>
</feature>
<dbReference type="InterPro" id="IPR041468">
    <property type="entry name" value="HTH_ParB/Spo0J"/>
</dbReference>
<dbReference type="CDD" id="cd16393">
    <property type="entry name" value="SPO0J_N"/>
    <property type="match status" value="1"/>
</dbReference>
<feature type="compositionally biased region" description="Basic and acidic residues" evidence="4">
    <location>
        <begin position="79"/>
        <end position="99"/>
    </location>
</feature>
<dbReference type="InterPro" id="IPR004437">
    <property type="entry name" value="ParB/RepB/Spo0J"/>
</dbReference>
<reference evidence="6 7" key="1">
    <citation type="submission" date="2024-03" db="EMBL/GenBank/DDBJ databases">
        <title>Human intestinal bacterial collection.</title>
        <authorList>
            <person name="Pauvert C."/>
            <person name="Hitch T.C.A."/>
            <person name="Clavel T."/>
        </authorList>
    </citation>
    <scope>NUCLEOTIDE SEQUENCE [LARGE SCALE GENOMIC DNA]</scope>
    <source>
        <strain evidence="6 7">CLA-AP-H27</strain>
    </source>
</reference>
<dbReference type="Gene3D" id="1.10.10.2830">
    <property type="match status" value="1"/>
</dbReference>
<dbReference type="Gene3D" id="3.90.1530.30">
    <property type="match status" value="1"/>
</dbReference>
<evidence type="ECO:0000256" key="1">
    <source>
        <dbReference type="ARBA" id="ARBA00006295"/>
    </source>
</evidence>
<feature type="domain" description="ParB-like N-terminal" evidence="5">
    <location>
        <begin position="124"/>
        <end position="213"/>
    </location>
</feature>
<dbReference type="InterPro" id="IPR003115">
    <property type="entry name" value="ParB_N"/>
</dbReference>
<dbReference type="RefSeq" id="WP_349229885.1">
    <property type="nucleotide sequence ID" value="NZ_JBBMFJ010000025.1"/>
</dbReference>
<dbReference type="EMBL" id="JBBMFJ010000025">
    <property type="protein sequence ID" value="MEQ2563803.1"/>
    <property type="molecule type" value="Genomic_DNA"/>
</dbReference>
<dbReference type="InterPro" id="IPR057240">
    <property type="entry name" value="ParB_dimer_C"/>
</dbReference>
<evidence type="ECO:0000256" key="3">
    <source>
        <dbReference type="ARBA" id="ARBA00023125"/>
    </source>
</evidence>
<sequence length="385" mass="43618">MAGAKRGLGRGLGALFGEDTIEEVIAEEKAADRKMANGADRIVEKNSARTQKKNEKKSTEKSDSEVGKVKNTDLNQKAQESEKQITAEPLRKIEKVSEKTEETVKSASSFAVKPEQEEPAQTELELKVSEIEPNQDQPRKAFDQEQLEELADSIRKYGVLQPLLVQKKGESYEIIAGERRWRAAKLAGLKTIPVVIREYSPQQAMEIALIENVQREDLNPIEEARAYQRLMQEFSLKQEEIAERVSKNRTTITNSMRLLNLAPEVQQMLVEGRIASGHARALLAVADPYQQLELAKKVEAERMSVREVEKAVKLLGKEKKEKKKSQVDEAVELVFQDMENRMKTVMGTKVNISRKDKSKGKIEIEYYSEAELERLVELIESIQPV</sequence>
<comment type="similarity">
    <text evidence="1">Belongs to the ParB family.</text>
</comment>
<gene>
    <name evidence="6" type="ORF">WMO41_11630</name>
</gene>
<dbReference type="PANTHER" id="PTHR33375:SF1">
    <property type="entry name" value="CHROMOSOME-PARTITIONING PROTEIN PARB-RELATED"/>
    <property type="match status" value="1"/>
</dbReference>
<name>A0ABV1HQE1_9FIRM</name>
<dbReference type="InterPro" id="IPR050336">
    <property type="entry name" value="Chromosome_partition/occlusion"/>
</dbReference>
<dbReference type="SMART" id="SM00470">
    <property type="entry name" value="ParB"/>
    <property type="match status" value="1"/>
</dbReference>
<keyword evidence="3" id="KW-0238">DNA-binding</keyword>